<dbReference type="GO" id="GO:0010387">
    <property type="term" value="P:COP9 signalosome assembly"/>
    <property type="evidence" value="ECO:0007669"/>
    <property type="project" value="InterPro"/>
</dbReference>
<name>A0A0B2Q942_GLYSO</name>
<evidence type="ECO:0000256" key="2">
    <source>
        <dbReference type="ARBA" id="ARBA00004496"/>
    </source>
</evidence>
<evidence type="ECO:0000256" key="5">
    <source>
        <dbReference type="ARBA" id="ARBA00023242"/>
    </source>
</evidence>
<protein>
    <submittedName>
        <fullName evidence="7">COP9 signalosome complex subunit 7</fullName>
    </submittedName>
</protein>
<keyword evidence="4" id="KW-0736">Signalosome</keyword>
<dbReference type="EMBL" id="KN660575">
    <property type="protein sequence ID" value="KHN16297.1"/>
    <property type="molecule type" value="Genomic_DNA"/>
</dbReference>
<gene>
    <name evidence="7" type="ORF">glysoja_030272</name>
</gene>
<evidence type="ECO:0000256" key="3">
    <source>
        <dbReference type="ARBA" id="ARBA00022490"/>
    </source>
</evidence>
<reference evidence="7" key="1">
    <citation type="submission" date="2014-07" db="EMBL/GenBank/DDBJ databases">
        <title>Identification of a novel salt tolerance gene in wild soybean by whole-genome sequencing.</title>
        <authorList>
            <person name="Lam H.-M."/>
            <person name="Qi X."/>
            <person name="Li M.-W."/>
            <person name="Liu X."/>
            <person name="Xie M."/>
            <person name="Ni M."/>
            <person name="Xu X."/>
        </authorList>
    </citation>
    <scope>NUCLEOTIDE SEQUENCE [LARGE SCALE GENOMIC DNA]</scope>
    <source>
        <tissue evidence="7">Root</tissue>
    </source>
</reference>
<dbReference type="AlphaFoldDB" id="A0A0B2Q942"/>
<dbReference type="PANTHER" id="PTHR15350">
    <property type="entry name" value="COP9 SIGNALOSOME COMPLEX SUBUNIT 7/DENDRITIC CELL PROTEIN GA17"/>
    <property type="match status" value="1"/>
</dbReference>
<dbReference type="GO" id="GO:0008180">
    <property type="term" value="C:COP9 signalosome"/>
    <property type="evidence" value="ECO:0007669"/>
    <property type="project" value="UniProtKB-KW"/>
</dbReference>
<evidence type="ECO:0000256" key="4">
    <source>
        <dbReference type="ARBA" id="ARBA00022790"/>
    </source>
</evidence>
<evidence type="ECO:0000259" key="6">
    <source>
        <dbReference type="Pfam" id="PF18392"/>
    </source>
</evidence>
<dbReference type="PANTHER" id="PTHR15350:SF5">
    <property type="entry name" value="COP9 SIGNALOSOME COMPLEX SUBUNIT 7"/>
    <property type="match status" value="1"/>
</dbReference>
<comment type="subcellular location">
    <subcellularLocation>
        <location evidence="2">Cytoplasm</location>
    </subcellularLocation>
    <subcellularLocation>
        <location evidence="1">Nucleus</location>
    </subcellularLocation>
</comment>
<dbReference type="GO" id="GO:0005737">
    <property type="term" value="C:cytoplasm"/>
    <property type="evidence" value="ECO:0007669"/>
    <property type="project" value="UniProtKB-SubCell"/>
</dbReference>
<evidence type="ECO:0000313" key="7">
    <source>
        <dbReference type="EMBL" id="KHN16297.1"/>
    </source>
</evidence>
<organism evidence="7">
    <name type="scientific">Glycine soja</name>
    <name type="common">Wild soybean</name>
    <dbReference type="NCBI Taxonomy" id="3848"/>
    <lineage>
        <taxon>Eukaryota</taxon>
        <taxon>Viridiplantae</taxon>
        <taxon>Streptophyta</taxon>
        <taxon>Embryophyta</taxon>
        <taxon>Tracheophyta</taxon>
        <taxon>Spermatophyta</taxon>
        <taxon>Magnoliopsida</taxon>
        <taxon>eudicotyledons</taxon>
        <taxon>Gunneridae</taxon>
        <taxon>Pentapetalae</taxon>
        <taxon>rosids</taxon>
        <taxon>fabids</taxon>
        <taxon>Fabales</taxon>
        <taxon>Fabaceae</taxon>
        <taxon>Papilionoideae</taxon>
        <taxon>50 kb inversion clade</taxon>
        <taxon>NPAAA clade</taxon>
        <taxon>indigoferoid/millettioid clade</taxon>
        <taxon>Phaseoleae</taxon>
        <taxon>Glycine</taxon>
        <taxon>Glycine subgen. Soja</taxon>
    </lineage>
</organism>
<keyword evidence="5" id="KW-0539">Nucleus</keyword>
<sequence length="54" mass="6269">MIQTLSNWLSTSENLLVSIQEKIKWADAMSEIEKKHRKDVEEKVQELKSVIKVG</sequence>
<proteinExistence type="predicted"/>
<accession>A0A0B2Q942</accession>
<feature type="domain" description="COP9 signalosome complex subunit 7 helix I" evidence="6">
    <location>
        <begin position="1"/>
        <end position="44"/>
    </location>
</feature>
<keyword evidence="3" id="KW-0963">Cytoplasm</keyword>
<dbReference type="Pfam" id="PF18392">
    <property type="entry name" value="CSN7a_helixI"/>
    <property type="match status" value="1"/>
</dbReference>
<dbReference type="InterPro" id="IPR041481">
    <property type="entry name" value="CSN7_helixI"/>
</dbReference>
<dbReference type="Proteomes" id="UP000053555">
    <property type="component" value="Unassembled WGS sequence"/>
</dbReference>
<dbReference type="InterPro" id="IPR045237">
    <property type="entry name" value="COPS7/eIF3m"/>
</dbReference>
<evidence type="ECO:0000256" key="1">
    <source>
        <dbReference type="ARBA" id="ARBA00004123"/>
    </source>
</evidence>